<dbReference type="Gene3D" id="3.90.230.10">
    <property type="entry name" value="Creatinase/methionine aminopeptidase superfamily"/>
    <property type="match status" value="1"/>
</dbReference>
<organism evidence="12 13">
    <name type="scientific">Paraburkholderia metrosideri</name>
    <dbReference type="NCBI Taxonomy" id="580937"/>
    <lineage>
        <taxon>Bacteria</taxon>
        <taxon>Pseudomonadati</taxon>
        <taxon>Pseudomonadota</taxon>
        <taxon>Betaproteobacteria</taxon>
        <taxon>Burkholderiales</taxon>
        <taxon>Burkholderiaceae</taxon>
        <taxon>Paraburkholderia</taxon>
    </lineage>
</organism>
<comment type="caution">
    <text evidence="12">The sequence shown here is derived from an EMBL/GenBank/DDBJ whole genome shotgun (WGS) entry which is preliminary data.</text>
</comment>
<dbReference type="InterPro" id="IPR036005">
    <property type="entry name" value="Creatinase/aminopeptidase-like"/>
</dbReference>
<evidence type="ECO:0000256" key="3">
    <source>
        <dbReference type="ARBA" id="ARBA00008766"/>
    </source>
</evidence>
<dbReference type="EC" id="3.4.11.9" evidence="4"/>
<dbReference type="EMBL" id="CAJHCP010000008">
    <property type="protein sequence ID" value="CAD6544328.1"/>
    <property type="molecule type" value="Genomic_DNA"/>
</dbReference>
<dbReference type="CDD" id="cd01087">
    <property type="entry name" value="Prolidase"/>
    <property type="match status" value="1"/>
</dbReference>
<dbReference type="InterPro" id="IPR000994">
    <property type="entry name" value="Pept_M24"/>
</dbReference>
<evidence type="ECO:0000256" key="6">
    <source>
        <dbReference type="ARBA" id="ARBA00022723"/>
    </source>
</evidence>
<comment type="cofactor">
    <cofactor evidence="2">
        <name>Mn(2+)</name>
        <dbReference type="ChEBI" id="CHEBI:29035"/>
    </cofactor>
</comment>
<dbReference type="Pfam" id="PF05195">
    <property type="entry name" value="AMP_N"/>
    <property type="match status" value="1"/>
</dbReference>
<evidence type="ECO:0000259" key="11">
    <source>
        <dbReference type="SMART" id="SM01011"/>
    </source>
</evidence>
<dbReference type="SMART" id="SM01011">
    <property type="entry name" value="AMP_N"/>
    <property type="match status" value="1"/>
</dbReference>
<dbReference type="Proteomes" id="UP000598032">
    <property type="component" value="Unassembled WGS sequence"/>
</dbReference>
<proteinExistence type="inferred from homology"/>
<accession>A0ABN7HYC9</accession>
<evidence type="ECO:0000256" key="9">
    <source>
        <dbReference type="ARBA" id="ARBA00023211"/>
    </source>
</evidence>
<evidence type="ECO:0000313" key="13">
    <source>
        <dbReference type="Proteomes" id="UP000598032"/>
    </source>
</evidence>
<evidence type="ECO:0000256" key="2">
    <source>
        <dbReference type="ARBA" id="ARBA00001936"/>
    </source>
</evidence>
<gene>
    <name evidence="12" type="primary">pepP</name>
    <name evidence="12" type="ORF">LMG28140_04044</name>
</gene>
<keyword evidence="5" id="KW-0645">Protease</keyword>
<dbReference type="PANTHER" id="PTHR43226">
    <property type="entry name" value="XAA-PRO AMINOPEPTIDASE 3"/>
    <property type="match status" value="1"/>
</dbReference>
<dbReference type="Gene3D" id="3.40.350.10">
    <property type="entry name" value="Creatinase/prolidase N-terminal domain"/>
    <property type="match status" value="1"/>
</dbReference>
<evidence type="ECO:0000313" key="12">
    <source>
        <dbReference type="EMBL" id="CAD6544328.1"/>
    </source>
</evidence>
<name>A0ABN7HYC9_9BURK</name>
<keyword evidence="9" id="KW-0464">Manganese</keyword>
<evidence type="ECO:0000256" key="4">
    <source>
        <dbReference type="ARBA" id="ARBA00012574"/>
    </source>
</evidence>
<dbReference type="GO" id="GO:0004177">
    <property type="term" value="F:aminopeptidase activity"/>
    <property type="evidence" value="ECO:0007669"/>
    <property type="project" value="UniProtKB-KW"/>
</dbReference>
<comment type="catalytic activity">
    <reaction evidence="1">
        <text>Release of any N-terminal amino acid, including proline, that is linked to proline, even from a dipeptide or tripeptide.</text>
        <dbReference type="EC" id="3.4.11.9"/>
    </reaction>
</comment>
<keyword evidence="7 12" id="KW-0378">Hydrolase</keyword>
<dbReference type="SUPFAM" id="SSF55920">
    <property type="entry name" value="Creatinase/aminopeptidase"/>
    <property type="match status" value="1"/>
</dbReference>
<protein>
    <recommendedName>
        <fullName evidence="4">Xaa-Pro aminopeptidase</fullName>
        <ecNumber evidence="4">3.4.11.9</ecNumber>
    </recommendedName>
</protein>
<evidence type="ECO:0000256" key="1">
    <source>
        <dbReference type="ARBA" id="ARBA00001424"/>
    </source>
</evidence>
<comment type="similarity">
    <text evidence="3 10">Belongs to the peptidase M24B family.</text>
</comment>
<sequence length="491" mass="54022">MPGASRQLYLRKMNPRFGRYNRTMNQPTELTIAIDVYRTRRERVLAALRAAGGGVAIVPTAPEALRNRDADYPYRHDSYFYYLTGFTEPEALLVLDASAAPGEPTSILFCREKNVERETWEGFRFGPEGARAAFGFDAAFAFGDVDAQVPRLLADKPSLHYALGTSAKLDEQVRGWLDAVRAQGRGGIAAPAEARDLLPLLDEMRLFKDDHELSIMRRAGQISAHAHRRAMAASHPGVREYELEAELLYTFRKFGAQAPAYMSIVAAGANACVLHYAAGNTIAQDGDLILIDAACELDGYASDITRTFPASGRFTPAQRELYDLVLAAQYAAVDATRAGVTFDAPHQAAVRVLSQGLLDTGIIDRAKFASVDDVIAERAYAPFYMHRTGHWLGMDVHDCGDYRERGAARDETGALPWRTLQPSMTLTIEPGLYIRPAEGVPERYWNIGIRIEDDAVVTATGCELLTRDVPVDADEIEALMHEARAAHGTGK</sequence>
<dbReference type="InterPro" id="IPR007865">
    <property type="entry name" value="Aminopep_P_N"/>
</dbReference>
<dbReference type="PANTHER" id="PTHR43226:SF4">
    <property type="entry name" value="XAA-PRO AMINOPEPTIDASE 3"/>
    <property type="match status" value="1"/>
</dbReference>
<dbReference type="InterPro" id="IPR001131">
    <property type="entry name" value="Peptidase_M24B_aminopep-P_CS"/>
</dbReference>
<dbReference type="SUPFAM" id="SSF53092">
    <property type="entry name" value="Creatinase/prolidase N-terminal domain"/>
    <property type="match status" value="1"/>
</dbReference>
<reference evidence="12 13" key="1">
    <citation type="submission" date="2020-10" db="EMBL/GenBank/DDBJ databases">
        <authorList>
            <person name="Peeters C."/>
        </authorList>
    </citation>
    <scope>NUCLEOTIDE SEQUENCE [LARGE SCALE GENOMIC DNA]</scope>
    <source>
        <strain evidence="12 13">LMG 28140</strain>
    </source>
</reference>
<evidence type="ECO:0000256" key="8">
    <source>
        <dbReference type="ARBA" id="ARBA00023049"/>
    </source>
</evidence>
<evidence type="ECO:0000256" key="7">
    <source>
        <dbReference type="ARBA" id="ARBA00022801"/>
    </source>
</evidence>
<dbReference type="Pfam" id="PF00557">
    <property type="entry name" value="Peptidase_M24"/>
    <property type="match status" value="1"/>
</dbReference>
<dbReference type="InterPro" id="IPR029149">
    <property type="entry name" value="Creatin/AminoP/Spt16_N"/>
</dbReference>
<keyword evidence="13" id="KW-1185">Reference proteome</keyword>
<dbReference type="InterPro" id="IPR052433">
    <property type="entry name" value="X-Pro_dipept-like"/>
</dbReference>
<keyword evidence="12" id="KW-0031">Aminopeptidase</keyword>
<feature type="domain" description="Aminopeptidase P N-terminal" evidence="11">
    <location>
        <begin position="32"/>
        <end position="170"/>
    </location>
</feature>
<keyword evidence="8" id="KW-0482">Metalloprotease</keyword>
<dbReference type="PROSITE" id="PS00491">
    <property type="entry name" value="PROLINE_PEPTIDASE"/>
    <property type="match status" value="1"/>
</dbReference>
<evidence type="ECO:0000256" key="10">
    <source>
        <dbReference type="RuleBase" id="RU000590"/>
    </source>
</evidence>
<evidence type="ECO:0000256" key="5">
    <source>
        <dbReference type="ARBA" id="ARBA00022670"/>
    </source>
</evidence>
<keyword evidence="6 10" id="KW-0479">Metal-binding</keyword>